<organism evidence="2 3">
    <name type="scientific">Bacillus infantis</name>
    <dbReference type="NCBI Taxonomy" id="324767"/>
    <lineage>
        <taxon>Bacteria</taxon>
        <taxon>Bacillati</taxon>
        <taxon>Bacillota</taxon>
        <taxon>Bacilli</taxon>
        <taxon>Bacillales</taxon>
        <taxon>Bacillaceae</taxon>
        <taxon>Bacillus</taxon>
    </lineage>
</organism>
<feature type="region of interest" description="Disordered" evidence="1">
    <location>
        <begin position="23"/>
        <end position="51"/>
    </location>
</feature>
<evidence type="ECO:0000256" key="1">
    <source>
        <dbReference type="SAM" id="MobiDB-lite"/>
    </source>
</evidence>
<dbReference type="AlphaFoldDB" id="A0A5D4R3F2"/>
<comment type="caution">
    <text evidence="2">The sequence shown here is derived from an EMBL/GenBank/DDBJ whole genome shotgun (WGS) entry which is preliminary data.</text>
</comment>
<name>A0A5D4R3F2_9BACI</name>
<dbReference type="RefSeq" id="WP_148975987.1">
    <property type="nucleotide sequence ID" value="NZ_JBNIKT010000005.1"/>
</dbReference>
<evidence type="ECO:0000313" key="3">
    <source>
        <dbReference type="Proteomes" id="UP000322139"/>
    </source>
</evidence>
<dbReference type="EMBL" id="VTER01000009">
    <property type="protein sequence ID" value="TYS45885.1"/>
    <property type="molecule type" value="Genomic_DNA"/>
</dbReference>
<dbReference type="Proteomes" id="UP000322139">
    <property type="component" value="Unassembled WGS sequence"/>
</dbReference>
<evidence type="ECO:0000313" key="2">
    <source>
        <dbReference type="EMBL" id="TYS45885.1"/>
    </source>
</evidence>
<proteinExistence type="predicted"/>
<protein>
    <submittedName>
        <fullName evidence="2">Uncharacterized protein</fullName>
    </submittedName>
</protein>
<gene>
    <name evidence="2" type="ORF">FZD51_17715</name>
</gene>
<accession>A0A5D4R3F2</accession>
<sequence length="108" mass="11981">MTLKKIGTLPELVKRAEHAAGSRLYISQEESSRPGAVLGDEDSPSGSSMGLELSLLLQTGSEQLYYSNKYDEEDLYEADLGFLEGLKENTDYTLLSPSDFRKRLESAE</sequence>
<reference evidence="2 3" key="1">
    <citation type="submission" date="2019-08" db="EMBL/GenBank/DDBJ databases">
        <title>Bacillus genomes from the desert of Cuatro Cienegas, Coahuila.</title>
        <authorList>
            <person name="Olmedo-Alvarez G."/>
        </authorList>
    </citation>
    <scope>NUCLEOTIDE SEQUENCE [LARGE SCALE GENOMIC DNA]</scope>
    <source>
        <strain evidence="2 3">CH446_14T</strain>
    </source>
</reference>